<organism evidence="2 3">
    <name type="scientific">Bacillus suaedaesalsae</name>
    <dbReference type="NCBI Taxonomy" id="2810349"/>
    <lineage>
        <taxon>Bacteria</taxon>
        <taxon>Bacillati</taxon>
        <taxon>Bacillota</taxon>
        <taxon>Bacilli</taxon>
        <taxon>Bacillales</taxon>
        <taxon>Bacillaceae</taxon>
        <taxon>Bacillus</taxon>
    </lineage>
</organism>
<keyword evidence="1" id="KW-0446">Lipid-binding</keyword>
<comment type="caution">
    <text evidence="2">The sequence shown here is derived from an EMBL/GenBank/DDBJ whole genome shotgun (WGS) entry which is preliminary data.</text>
</comment>
<evidence type="ECO:0000313" key="3">
    <source>
        <dbReference type="Proteomes" id="UP001518925"/>
    </source>
</evidence>
<reference evidence="2 3" key="1">
    <citation type="submission" date="2021-02" db="EMBL/GenBank/DDBJ databases">
        <title>Bacillus sp. RD4P76, an endophyte from a halophyte.</title>
        <authorList>
            <person name="Sun J.-Q."/>
        </authorList>
    </citation>
    <scope>NUCLEOTIDE SEQUENCE [LARGE SCALE GENOMIC DNA]</scope>
    <source>
        <strain evidence="2 3">RD4P76</strain>
    </source>
</reference>
<dbReference type="InterPro" id="IPR003797">
    <property type="entry name" value="DegV"/>
</dbReference>
<accession>A0ABS2DGV6</accession>
<name>A0ABS2DGV6_9BACI</name>
<dbReference type="PROSITE" id="PS51482">
    <property type="entry name" value="DEGV"/>
    <property type="match status" value="1"/>
</dbReference>
<dbReference type="Gene3D" id="3.40.50.10170">
    <property type="match status" value="1"/>
</dbReference>
<dbReference type="PANTHER" id="PTHR33434:SF2">
    <property type="entry name" value="FATTY ACID-BINDING PROTEIN TM_1468"/>
    <property type="match status" value="1"/>
</dbReference>
<dbReference type="RefSeq" id="WP_204203079.1">
    <property type="nucleotide sequence ID" value="NZ_JAFELM010000026.1"/>
</dbReference>
<evidence type="ECO:0000313" key="2">
    <source>
        <dbReference type="EMBL" id="MBM6617708.1"/>
    </source>
</evidence>
<dbReference type="InterPro" id="IPR050270">
    <property type="entry name" value="DegV_domain_contain"/>
</dbReference>
<dbReference type="Gene3D" id="3.30.1180.10">
    <property type="match status" value="1"/>
</dbReference>
<keyword evidence="3" id="KW-1185">Reference proteome</keyword>
<dbReference type="PANTHER" id="PTHR33434">
    <property type="entry name" value="DEGV DOMAIN-CONTAINING PROTEIN DR_1986-RELATED"/>
    <property type="match status" value="1"/>
</dbReference>
<dbReference type="EMBL" id="JAFELM010000026">
    <property type="protein sequence ID" value="MBM6617708.1"/>
    <property type="molecule type" value="Genomic_DNA"/>
</dbReference>
<dbReference type="NCBIfam" id="TIGR00762">
    <property type="entry name" value="DegV"/>
    <property type="match status" value="1"/>
</dbReference>
<dbReference type="SUPFAM" id="SSF82549">
    <property type="entry name" value="DAK1/DegV-like"/>
    <property type="match status" value="1"/>
</dbReference>
<gene>
    <name evidence="2" type="ORF">JR050_08505</name>
</gene>
<evidence type="ECO:0000256" key="1">
    <source>
        <dbReference type="ARBA" id="ARBA00023121"/>
    </source>
</evidence>
<sequence>MGIKIITDSSSDLPKDIQEKYGIEIVPLNIQFGDQHFKAGVDLDNDNFYKMMRETDELPKSACPSPYDFFERFKRVPGEDEILVITLSKGLSGTFESAVLGAEMLLEEQPDRRIKVINSSTGSPGLLLLVVEAAEMIEAGKSFDEVVLMTEESVSKVNTFILLDTLENVIKGGRLDRFKGAIANVLNIKISLRVDVEGKIEVFEKVRGEKKALNRFLDSIGEFSKDFENKIVSLSHSNCEEKGKKVLAEIMSRYPFKQGILTEMGPLIGTYAGEGGLVVSFKGISRNQKI</sequence>
<protein>
    <submittedName>
        <fullName evidence="2">DegV family protein</fullName>
    </submittedName>
</protein>
<dbReference type="InterPro" id="IPR043168">
    <property type="entry name" value="DegV_C"/>
</dbReference>
<dbReference type="Pfam" id="PF02645">
    <property type="entry name" value="DegV"/>
    <property type="match status" value="1"/>
</dbReference>
<dbReference type="Proteomes" id="UP001518925">
    <property type="component" value="Unassembled WGS sequence"/>
</dbReference>
<proteinExistence type="predicted"/>